<dbReference type="GeneID" id="64660505"/>
<keyword evidence="6" id="KW-1185">Reference proteome</keyword>
<reference evidence="5" key="1">
    <citation type="journal article" date="2020" name="New Phytol.">
        <title>Comparative genomics reveals dynamic genome evolution in host specialist ectomycorrhizal fungi.</title>
        <authorList>
            <person name="Lofgren L.A."/>
            <person name="Nguyen N.H."/>
            <person name="Vilgalys R."/>
            <person name="Ruytinx J."/>
            <person name="Liao H.L."/>
            <person name="Branco S."/>
            <person name="Kuo A."/>
            <person name="LaButti K."/>
            <person name="Lipzen A."/>
            <person name="Andreopoulos W."/>
            <person name="Pangilinan J."/>
            <person name="Riley R."/>
            <person name="Hundley H."/>
            <person name="Na H."/>
            <person name="Barry K."/>
            <person name="Grigoriev I.V."/>
            <person name="Stajich J.E."/>
            <person name="Kennedy P.G."/>
        </authorList>
    </citation>
    <scope>NUCLEOTIDE SEQUENCE</scope>
    <source>
        <strain evidence="5">FC203</strain>
    </source>
</reference>
<sequence length="536" mass="59557">MRTSRLSVSRERDGTTLTPQRKHRKLLKDGSSEVWPEEIERIFVQGLREYWESPWATYSRGRSRWRNQFLVEYLQRAGIDRSKKQVASHIQVLRNMWKGEHEYHLVAGGEELLLDTGLPTSVKAEESPDSHMMASMFLDDHSPASDRPGRPVSRTSRHNLPRASPAIMGSKTEPIMPPYPNPRIPTADDGCRRVRSMSTSASADQRRLSPLASSLSPDISVRPTASQSCPHVPRTATRADFDFNRGYERQNQSVLTADQMSPDLLLSNSPRVQNSSTLFSCTLRPSLLTGLSLWAEGMHPATVSVDALSSQTQPTDLNASVVALRVKLRLPPIEAPYSPALHGFQGSITCDAPRTSSIRCSTAVFVRNQCVSRESSYCSVIAADATGPEILDHITLLLPDSQLSRSRWIDPGEYLRSDTLPRVNNATTDMQTCIIQKIVVDEQVIAAIYYDLDRRQCENLPSVELIGFQKYTGHADTTLVPNTSGAFVPNYTYAPGHSIPRTIHATPTSLSHALIPPSTDSSRAIPFHESPYMMPS</sequence>
<dbReference type="InterPro" id="IPR038096">
    <property type="entry name" value="TEA/ATTS_sf"/>
</dbReference>
<evidence type="ECO:0000256" key="3">
    <source>
        <dbReference type="SAM" id="MobiDB-lite"/>
    </source>
</evidence>
<dbReference type="EMBL" id="JABBWK010000006">
    <property type="protein sequence ID" value="KAG1905690.1"/>
    <property type="molecule type" value="Genomic_DNA"/>
</dbReference>
<evidence type="ECO:0000256" key="2">
    <source>
        <dbReference type="PROSITE-ProRule" id="PRU00505"/>
    </source>
</evidence>
<gene>
    <name evidence="5" type="ORF">F5891DRAFT_1182743</name>
</gene>
<dbReference type="InterPro" id="IPR000818">
    <property type="entry name" value="TEA/ATTS_dom"/>
</dbReference>
<feature type="compositionally biased region" description="Low complexity" evidence="3">
    <location>
        <begin position="208"/>
        <end position="217"/>
    </location>
</feature>
<name>A0AAD4EGG2_9AGAM</name>
<evidence type="ECO:0000313" key="6">
    <source>
        <dbReference type="Proteomes" id="UP001195769"/>
    </source>
</evidence>
<dbReference type="Gene3D" id="6.10.20.40">
    <property type="entry name" value="TEA/ATTS domain"/>
    <property type="match status" value="1"/>
</dbReference>
<feature type="region of interest" description="Disordered" evidence="3">
    <location>
        <begin position="138"/>
        <end position="232"/>
    </location>
</feature>
<dbReference type="RefSeq" id="XP_041231265.1">
    <property type="nucleotide sequence ID" value="XM_041366207.1"/>
</dbReference>
<feature type="region of interest" description="Disordered" evidence="3">
    <location>
        <begin position="1"/>
        <end position="23"/>
    </location>
</feature>
<protein>
    <recommendedName>
        <fullName evidence="4">TEA domain-containing protein</fullName>
    </recommendedName>
</protein>
<comment type="caution">
    <text evidence="5">The sequence shown here is derived from an EMBL/GenBank/DDBJ whole genome shotgun (WGS) entry which is preliminary data.</text>
</comment>
<dbReference type="SMART" id="SM00426">
    <property type="entry name" value="TEA"/>
    <property type="match status" value="1"/>
</dbReference>
<feature type="compositionally biased region" description="Basic and acidic residues" evidence="3">
    <location>
        <begin position="138"/>
        <end position="149"/>
    </location>
</feature>
<feature type="DNA-binding region" description="TEA" evidence="2">
    <location>
        <begin position="28"/>
        <end position="100"/>
    </location>
</feature>
<feature type="domain" description="TEA" evidence="4">
    <location>
        <begin position="28"/>
        <end position="100"/>
    </location>
</feature>
<proteinExistence type="inferred from homology"/>
<organism evidence="5 6">
    <name type="scientific">Suillus fuscotomentosus</name>
    <dbReference type="NCBI Taxonomy" id="1912939"/>
    <lineage>
        <taxon>Eukaryota</taxon>
        <taxon>Fungi</taxon>
        <taxon>Dikarya</taxon>
        <taxon>Basidiomycota</taxon>
        <taxon>Agaricomycotina</taxon>
        <taxon>Agaricomycetes</taxon>
        <taxon>Agaricomycetidae</taxon>
        <taxon>Boletales</taxon>
        <taxon>Suillineae</taxon>
        <taxon>Suillaceae</taxon>
        <taxon>Suillus</taxon>
    </lineage>
</organism>
<dbReference type="GO" id="GO:0003700">
    <property type="term" value="F:DNA-binding transcription factor activity"/>
    <property type="evidence" value="ECO:0007669"/>
    <property type="project" value="InterPro"/>
</dbReference>
<dbReference type="Proteomes" id="UP001195769">
    <property type="component" value="Unassembled WGS sequence"/>
</dbReference>
<comment type="similarity">
    <text evidence="1">Belongs to the TEC1 family.</text>
</comment>
<evidence type="ECO:0000313" key="5">
    <source>
        <dbReference type="EMBL" id="KAG1905690.1"/>
    </source>
</evidence>
<evidence type="ECO:0000256" key="1">
    <source>
        <dbReference type="ARBA" id="ARBA00008421"/>
    </source>
</evidence>
<dbReference type="AlphaFoldDB" id="A0AAD4EGG2"/>
<dbReference type="PROSITE" id="PS51088">
    <property type="entry name" value="TEA_2"/>
    <property type="match status" value="1"/>
</dbReference>
<evidence type="ECO:0000259" key="4">
    <source>
        <dbReference type="PROSITE" id="PS51088"/>
    </source>
</evidence>
<accession>A0AAD4EGG2</accession>
<dbReference type="Pfam" id="PF01285">
    <property type="entry name" value="TEA"/>
    <property type="match status" value="1"/>
</dbReference>